<feature type="region of interest" description="Disordered" evidence="7">
    <location>
        <begin position="419"/>
        <end position="439"/>
    </location>
</feature>
<dbReference type="CDD" id="cd00082">
    <property type="entry name" value="HisKA"/>
    <property type="match status" value="1"/>
</dbReference>
<feature type="transmembrane region" description="Helical" evidence="8">
    <location>
        <begin position="161"/>
        <end position="184"/>
    </location>
</feature>
<dbReference type="GO" id="GO:0016301">
    <property type="term" value="F:kinase activity"/>
    <property type="evidence" value="ECO:0007669"/>
    <property type="project" value="UniProtKB-KW"/>
</dbReference>
<dbReference type="CDD" id="cd00075">
    <property type="entry name" value="HATPase"/>
    <property type="match status" value="1"/>
</dbReference>
<dbReference type="SMART" id="SM00388">
    <property type="entry name" value="HisKA"/>
    <property type="match status" value="1"/>
</dbReference>
<dbReference type="SUPFAM" id="SSF47384">
    <property type="entry name" value="Homodimeric domain of signal transducing histidine kinase"/>
    <property type="match status" value="1"/>
</dbReference>
<dbReference type="SMART" id="SM00387">
    <property type="entry name" value="HATPase_c"/>
    <property type="match status" value="1"/>
</dbReference>
<evidence type="ECO:0000256" key="3">
    <source>
        <dbReference type="ARBA" id="ARBA00012438"/>
    </source>
</evidence>
<keyword evidence="5 10" id="KW-0418">Kinase</keyword>
<dbReference type="PANTHER" id="PTHR43547:SF2">
    <property type="entry name" value="HYBRID SIGNAL TRANSDUCTION HISTIDINE KINASE C"/>
    <property type="match status" value="1"/>
</dbReference>
<evidence type="ECO:0000256" key="1">
    <source>
        <dbReference type="ARBA" id="ARBA00000085"/>
    </source>
</evidence>
<dbReference type="InterPro" id="IPR003594">
    <property type="entry name" value="HATPase_dom"/>
</dbReference>
<keyword evidence="4" id="KW-0597">Phosphoprotein</keyword>
<dbReference type="Gene3D" id="1.10.287.130">
    <property type="match status" value="1"/>
</dbReference>
<name>A0ABN2JX76_9ACTN</name>
<organism evidence="10 11">
    <name type="scientific">Luedemannella helvata</name>
    <dbReference type="NCBI Taxonomy" id="349315"/>
    <lineage>
        <taxon>Bacteria</taxon>
        <taxon>Bacillati</taxon>
        <taxon>Actinomycetota</taxon>
        <taxon>Actinomycetes</taxon>
        <taxon>Micromonosporales</taxon>
        <taxon>Micromonosporaceae</taxon>
        <taxon>Luedemannella</taxon>
    </lineage>
</organism>
<dbReference type="InterPro" id="IPR005467">
    <property type="entry name" value="His_kinase_dom"/>
</dbReference>
<sequence length="439" mass="46717">MRAGRGLVVPDGQALGGSWVEPERAVIRRARVRVSVLVGSVITLLVTAVGAIAYAVLVDSQDGQISRELEISATFGELAAPPVCTWVFAMDGGVVAGAPVPSPAGFPLRADLDQVSASGATIERTLVRNGTQYRVRTQARSDGRTYQAVIDMRYQLADRGYLLRALALAEAMGLFVAGLTGVFVGRRAVAPLAEALAKERRFVADASHELRTPITQAYTRLQVLGRLAERDELADEHRDGLNRLGGTLRRLSEIVDDLLLSARLAASPTARDGPPLNLVTLAEAAVAAEADRAAERQLTLTVDRPGDPLFVQGVDSALRRAIGELLANAIGHTPPGGRIRLALRRVAPGQVELSVTDTGHGFDPADAEWIFSRFRHGPRGEGHRYGLGLALTREVVTSHGGTIEAVGAPGQGAQFTIRLPESRASRPRRSRPGAPEPAP</sequence>
<evidence type="ECO:0000256" key="6">
    <source>
        <dbReference type="ARBA" id="ARBA00023012"/>
    </source>
</evidence>
<dbReference type="InterPro" id="IPR004358">
    <property type="entry name" value="Sig_transdc_His_kin-like_C"/>
</dbReference>
<dbReference type="Gene3D" id="3.30.565.10">
    <property type="entry name" value="Histidine kinase-like ATPase, C-terminal domain"/>
    <property type="match status" value="1"/>
</dbReference>
<dbReference type="Pfam" id="PF00512">
    <property type="entry name" value="HisKA"/>
    <property type="match status" value="1"/>
</dbReference>
<evidence type="ECO:0000313" key="11">
    <source>
        <dbReference type="Proteomes" id="UP001500655"/>
    </source>
</evidence>
<comment type="subcellular location">
    <subcellularLocation>
        <location evidence="2">Cell membrane</location>
    </subcellularLocation>
</comment>
<evidence type="ECO:0000256" key="2">
    <source>
        <dbReference type="ARBA" id="ARBA00004236"/>
    </source>
</evidence>
<dbReference type="SUPFAM" id="SSF55874">
    <property type="entry name" value="ATPase domain of HSP90 chaperone/DNA topoisomerase II/histidine kinase"/>
    <property type="match status" value="1"/>
</dbReference>
<keyword evidence="8" id="KW-1133">Transmembrane helix</keyword>
<accession>A0ABN2JX76</accession>
<dbReference type="PRINTS" id="PR00344">
    <property type="entry name" value="BCTRLSENSOR"/>
</dbReference>
<feature type="transmembrane region" description="Helical" evidence="8">
    <location>
        <begin position="34"/>
        <end position="57"/>
    </location>
</feature>
<evidence type="ECO:0000313" key="10">
    <source>
        <dbReference type="EMBL" id="GAA1742071.1"/>
    </source>
</evidence>
<feature type="domain" description="Histidine kinase" evidence="9">
    <location>
        <begin position="205"/>
        <end position="423"/>
    </location>
</feature>
<keyword evidence="8" id="KW-0472">Membrane</keyword>
<dbReference type="InterPro" id="IPR003661">
    <property type="entry name" value="HisK_dim/P_dom"/>
</dbReference>
<gene>
    <name evidence="10" type="ORF">GCM10009681_11080</name>
</gene>
<dbReference type="InterPro" id="IPR036890">
    <property type="entry name" value="HATPase_C_sf"/>
</dbReference>
<keyword evidence="5 10" id="KW-0808">Transferase</keyword>
<dbReference type="EMBL" id="BAAALS010000004">
    <property type="protein sequence ID" value="GAA1742071.1"/>
    <property type="molecule type" value="Genomic_DNA"/>
</dbReference>
<keyword evidence="8" id="KW-0812">Transmembrane</keyword>
<dbReference type="RefSeq" id="WP_344077521.1">
    <property type="nucleotide sequence ID" value="NZ_BAAALS010000004.1"/>
</dbReference>
<comment type="caution">
    <text evidence="10">The sequence shown here is derived from an EMBL/GenBank/DDBJ whole genome shotgun (WGS) entry which is preliminary data.</text>
</comment>
<evidence type="ECO:0000256" key="5">
    <source>
        <dbReference type="ARBA" id="ARBA00022777"/>
    </source>
</evidence>
<comment type="catalytic activity">
    <reaction evidence="1">
        <text>ATP + protein L-histidine = ADP + protein N-phospho-L-histidine.</text>
        <dbReference type="EC" id="2.7.13.3"/>
    </reaction>
</comment>
<keyword evidence="11" id="KW-1185">Reference proteome</keyword>
<dbReference type="PANTHER" id="PTHR43547">
    <property type="entry name" value="TWO-COMPONENT HISTIDINE KINASE"/>
    <property type="match status" value="1"/>
</dbReference>
<evidence type="ECO:0000256" key="4">
    <source>
        <dbReference type="ARBA" id="ARBA00022553"/>
    </source>
</evidence>
<dbReference type="EC" id="2.7.13.3" evidence="3"/>
<protein>
    <recommendedName>
        <fullName evidence="3">histidine kinase</fullName>
        <ecNumber evidence="3">2.7.13.3</ecNumber>
    </recommendedName>
</protein>
<dbReference type="Proteomes" id="UP001500655">
    <property type="component" value="Unassembled WGS sequence"/>
</dbReference>
<dbReference type="InterPro" id="IPR036097">
    <property type="entry name" value="HisK_dim/P_sf"/>
</dbReference>
<keyword evidence="6" id="KW-0902">Two-component regulatory system</keyword>
<dbReference type="PROSITE" id="PS50109">
    <property type="entry name" value="HIS_KIN"/>
    <property type="match status" value="1"/>
</dbReference>
<evidence type="ECO:0000256" key="8">
    <source>
        <dbReference type="SAM" id="Phobius"/>
    </source>
</evidence>
<evidence type="ECO:0000259" key="9">
    <source>
        <dbReference type="PROSITE" id="PS50109"/>
    </source>
</evidence>
<dbReference type="Pfam" id="PF02518">
    <property type="entry name" value="HATPase_c"/>
    <property type="match status" value="1"/>
</dbReference>
<reference evidence="10 11" key="1">
    <citation type="journal article" date="2019" name="Int. J. Syst. Evol. Microbiol.">
        <title>The Global Catalogue of Microorganisms (GCM) 10K type strain sequencing project: providing services to taxonomists for standard genome sequencing and annotation.</title>
        <authorList>
            <consortium name="The Broad Institute Genomics Platform"/>
            <consortium name="The Broad Institute Genome Sequencing Center for Infectious Disease"/>
            <person name="Wu L."/>
            <person name="Ma J."/>
        </authorList>
    </citation>
    <scope>NUCLEOTIDE SEQUENCE [LARGE SCALE GENOMIC DNA]</scope>
    <source>
        <strain evidence="10 11">JCM 13249</strain>
    </source>
</reference>
<proteinExistence type="predicted"/>
<evidence type="ECO:0000256" key="7">
    <source>
        <dbReference type="SAM" id="MobiDB-lite"/>
    </source>
</evidence>